<gene>
    <name evidence="3" type="ORF">J3Q64DRAFT_1725635</name>
</gene>
<feature type="compositionally biased region" description="Low complexity" evidence="1">
    <location>
        <begin position="104"/>
        <end position="119"/>
    </location>
</feature>
<protein>
    <recommendedName>
        <fullName evidence="2">CAP-Gly domain-containing protein</fullName>
    </recommendedName>
</protein>
<feature type="region of interest" description="Disordered" evidence="1">
    <location>
        <begin position="15"/>
        <end position="126"/>
    </location>
</feature>
<evidence type="ECO:0000256" key="1">
    <source>
        <dbReference type="SAM" id="MobiDB-lite"/>
    </source>
</evidence>
<feature type="domain" description="CAP-Gly" evidence="2">
    <location>
        <begin position="219"/>
        <end position="261"/>
    </location>
</feature>
<dbReference type="InterPro" id="IPR000938">
    <property type="entry name" value="CAP-Gly_domain"/>
</dbReference>
<dbReference type="InterPro" id="IPR036859">
    <property type="entry name" value="CAP-Gly_dom_sf"/>
</dbReference>
<sequence length="268" mass="29348">MPFATVRRLSQASLQALGLRRSNSDGDRHQRRGRSNHNNIGNENENGNENGNGNGNGNGSSSRSRSNRNSNSNSNSNSNRGSNSNNYSNSNSNSDRRHSLIRGPALLPNSTPTTPPETTLGEKLSRATADNMDGLLAIETQIRVEDQYRRASHPGSFRPTKVTFNLPKRPLRPIPGFVLRINSGTKEKDKASDITVGSDVRLVLRPVLTLGRVRYMEPHSIPNHPERLVGVELTDGVGDCDGCLEGIRYFQTKNLRAVFVPLSNLALA</sequence>
<proteinExistence type="predicted"/>
<reference evidence="3 4" key="1">
    <citation type="submission" date="2024-04" db="EMBL/GenBank/DDBJ databases">
        <title>Symmetric and asymmetric DNA N6-adenine methylation regulates different biological responses in Mucorales.</title>
        <authorList>
            <consortium name="Lawrence Berkeley National Laboratory"/>
            <person name="Lax C."/>
            <person name="Mondo S.J."/>
            <person name="Osorio-Concepcion M."/>
            <person name="Muszewska A."/>
            <person name="Corrochano-Luque M."/>
            <person name="Gutierrez G."/>
            <person name="Riley R."/>
            <person name="Lipzen A."/>
            <person name="Guo J."/>
            <person name="Hundley H."/>
            <person name="Amirebrahimi M."/>
            <person name="Ng V."/>
            <person name="Lorenzo-Gutierrez D."/>
            <person name="Binder U."/>
            <person name="Yang J."/>
            <person name="Song Y."/>
            <person name="Canovas D."/>
            <person name="Navarro E."/>
            <person name="Freitag M."/>
            <person name="Gabaldon T."/>
            <person name="Grigoriev I.V."/>
            <person name="Corrochano L.M."/>
            <person name="Nicolas F.E."/>
            <person name="Garre V."/>
        </authorList>
    </citation>
    <scope>NUCLEOTIDE SEQUENCE [LARGE SCALE GENOMIC DNA]</scope>
    <source>
        <strain evidence="3 4">L51</strain>
    </source>
</reference>
<dbReference type="SUPFAM" id="SSF74924">
    <property type="entry name" value="Cap-Gly domain"/>
    <property type="match status" value="1"/>
</dbReference>
<dbReference type="EMBL" id="JBCLYO010000003">
    <property type="protein sequence ID" value="KAL0091865.1"/>
    <property type="molecule type" value="Genomic_DNA"/>
</dbReference>
<organism evidence="3 4">
    <name type="scientific">Phycomyces blakesleeanus</name>
    <dbReference type="NCBI Taxonomy" id="4837"/>
    <lineage>
        <taxon>Eukaryota</taxon>
        <taxon>Fungi</taxon>
        <taxon>Fungi incertae sedis</taxon>
        <taxon>Mucoromycota</taxon>
        <taxon>Mucoromycotina</taxon>
        <taxon>Mucoromycetes</taxon>
        <taxon>Mucorales</taxon>
        <taxon>Phycomycetaceae</taxon>
        <taxon>Phycomyces</taxon>
    </lineage>
</organism>
<dbReference type="PROSITE" id="PS50245">
    <property type="entry name" value="CAP_GLY_2"/>
    <property type="match status" value="1"/>
</dbReference>
<keyword evidence="4" id="KW-1185">Reference proteome</keyword>
<evidence type="ECO:0000313" key="4">
    <source>
        <dbReference type="Proteomes" id="UP001448207"/>
    </source>
</evidence>
<accession>A0ABR3B7L7</accession>
<evidence type="ECO:0000259" key="2">
    <source>
        <dbReference type="PROSITE" id="PS50245"/>
    </source>
</evidence>
<dbReference type="SMART" id="SM01052">
    <property type="entry name" value="CAP_GLY"/>
    <property type="match status" value="1"/>
</dbReference>
<evidence type="ECO:0000313" key="3">
    <source>
        <dbReference type="EMBL" id="KAL0091865.1"/>
    </source>
</evidence>
<feature type="compositionally biased region" description="Low complexity" evidence="1">
    <location>
        <begin position="59"/>
        <end position="93"/>
    </location>
</feature>
<name>A0ABR3B7L7_PHYBL</name>
<dbReference type="Proteomes" id="UP001448207">
    <property type="component" value="Unassembled WGS sequence"/>
</dbReference>
<comment type="caution">
    <text evidence="3">The sequence shown here is derived from an EMBL/GenBank/DDBJ whole genome shotgun (WGS) entry which is preliminary data.</text>
</comment>
<dbReference type="Gene3D" id="2.30.30.190">
    <property type="entry name" value="CAP Gly-rich-like domain"/>
    <property type="match status" value="1"/>
</dbReference>
<dbReference type="Pfam" id="PF01302">
    <property type="entry name" value="CAP_GLY"/>
    <property type="match status" value="1"/>
</dbReference>
<feature type="compositionally biased region" description="Low complexity" evidence="1">
    <location>
        <begin position="36"/>
        <end position="49"/>
    </location>
</feature>